<dbReference type="EMBL" id="CP001999">
    <property type="protein sequence ID" value="ADG91924.1"/>
    <property type="molecule type" value="Genomic_DNA"/>
</dbReference>
<dbReference type="eggNOG" id="COG4123">
    <property type="taxonomic scope" value="Bacteria"/>
</dbReference>
<proteinExistence type="predicted"/>
<dbReference type="Gene3D" id="3.40.50.150">
    <property type="entry name" value="Vaccinia Virus protein VP39"/>
    <property type="match status" value="1"/>
</dbReference>
<accession>D5V4W2</accession>
<dbReference type="GO" id="GO:0008168">
    <property type="term" value="F:methyltransferase activity"/>
    <property type="evidence" value="ECO:0007669"/>
    <property type="project" value="UniProtKB-KW"/>
</dbReference>
<dbReference type="InterPro" id="IPR029063">
    <property type="entry name" value="SAM-dependent_MTases_sf"/>
</dbReference>
<dbReference type="AlphaFoldDB" id="D5V4W2"/>
<evidence type="ECO:0000259" key="1">
    <source>
        <dbReference type="Pfam" id="PF03848"/>
    </source>
</evidence>
<dbReference type="InterPro" id="IPR015985">
    <property type="entry name" value="TehB-like_dom"/>
</dbReference>
<keyword evidence="2" id="KW-0489">Methyltransferase</keyword>
<dbReference type="RefSeq" id="WP_013134069.1">
    <property type="nucleotide sequence ID" value="NC_014166.1"/>
</dbReference>
<organism evidence="2 3">
    <name type="scientific">Arcobacter nitrofigilis (strain ATCC 33309 / DSM 7299 / CCUG 15893 / LMG 7604 / NCTC 12251 / CI)</name>
    <name type="common">Campylobacter nitrofigilis</name>
    <dbReference type="NCBI Taxonomy" id="572480"/>
    <lineage>
        <taxon>Bacteria</taxon>
        <taxon>Pseudomonadati</taxon>
        <taxon>Campylobacterota</taxon>
        <taxon>Epsilonproteobacteria</taxon>
        <taxon>Campylobacterales</taxon>
        <taxon>Arcobacteraceae</taxon>
        <taxon>Arcobacter</taxon>
    </lineage>
</organism>
<dbReference type="HOGENOM" id="CLU_056435_5_1_7"/>
<dbReference type="Pfam" id="PF03848">
    <property type="entry name" value="TehB"/>
    <property type="match status" value="1"/>
</dbReference>
<name>D5V4W2_ARCNC</name>
<dbReference type="KEGG" id="ant:Arnit_0258"/>
<reference evidence="2 3" key="1">
    <citation type="journal article" date="2010" name="Stand. Genomic Sci.">
        <title>Complete genome sequence of Arcobacter nitrofigilis type strain (CI).</title>
        <authorList>
            <person name="Pati A."/>
            <person name="Gronow S."/>
            <person name="Lapidus A."/>
            <person name="Copeland A."/>
            <person name="Glavina Del Rio T."/>
            <person name="Nolan M."/>
            <person name="Lucas S."/>
            <person name="Tice H."/>
            <person name="Cheng J.F."/>
            <person name="Han C."/>
            <person name="Chertkov O."/>
            <person name="Bruce D."/>
            <person name="Tapia R."/>
            <person name="Goodwin L."/>
            <person name="Pitluck S."/>
            <person name="Liolios K."/>
            <person name="Ivanova N."/>
            <person name="Mavromatis K."/>
            <person name="Chen A."/>
            <person name="Palaniappan K."/>
            <person name="Land M."/>
            <person name="Hauser L."/>
            <person name="Chang Y.J."/>
            <person name="Jeffries C.D."/>
            <person name="Detter J.C."/>
            <person name="Rohde M."/>
            <person name="Goker M."/>
            <person name="Bristow J."/>
            <person name="Eisen J.A."/>
            <person name="Markowitz V."/>
            <person name="Hugenholtz P."/>
            <person name="Klenk H.P."/>
            <person name="Kyrpides N.C."/>
        </authorList>
    </citation>
    <scope>NUCLEOTIDE SEQUENCE [LARGE SCALE GENOMIC DNA]</scope>
    <source>
        <strain evidence="3">ATCC 33309 / DSM 7299 / CCUG 15893 / LMG 7604 / NCTC 12251 / CI</strain>
    </source>
</reference>
<gene>
    <name evidence="2" type="ordered locus">Arnit_0258</name>
</gene>
<dbReference type="Proteomes" id="UP000000939">
    <property type="component" value="Chromosome"/>
</dbReference>
<protein>
    <submittedName>
        <fullName evidence="2">Tellurite resistance methyltransferase, TehB, core</fullName>
    </submittedName>
</protein>
<dbReference type="CDD" id="cd02440">
    <property type="entry name" value="AdoMet_MTases"/>
    <property type="match status" value="1"/>
</dbReference>
<keyword evidence="2" id="KW-0808">Transferase</keyword>
<keyword evidence="3" id="KW-1185">Reference proteome</keyword>
<feature type="domain" description="Tellurite resistance methyltransferase TehB-like" evidence="1">
    <location>
        <begin position="35"/>
        <end position="132"/>
    </location>
</feature>
<dbReference type="GO" id="GO:0032259">
    <property type="term" value="P:methylation"/>
    <property type="evidence" value="ECO:0007669"/>
    <property type="project" value="UniProtKB-KW"/>
</dbReference>
<evidence type="ECO:0000313" key="3">
    <source>
        <dbReference type="Proteomes" id="UP000000939"/>
    </source>
</evidence>
<dbReference type="STRING" id="572480.Arnit_0258"/>
<evidence type="ECO:0000313" key="2">
    <source>
        <dbReference type="EMBL" id="ADG91924.1"/>
    </source>
</evidence>
<sequence>MNQQELWNKKFSRDGYLYGTNPNQFIKNTSANFKKDQTALCLGEGEGRNAIFLAKEGFDVEAIDASDIGLNKLFEQSQIENVEIKTNCMDINHWQPSKKYGTILFSYLHLKIDELKNLIKKIESALEENGFFVCEVFSKNQIERNSGGPKDLELLYSMDDFKDNIKELKIHKLEEVITTLEEGTGHQGEACVIRLIAQKSKF</sequence>
<dbReference type="OrthoDB" id="5298787at2"/>
<dbReference type="SUPFAM" id="SSF53335">
    <property type="entry name" value="S-adenosyl-L-methionine-dependent methyltransferases"/>
    <property type="match status" value="1"/>
</dbReference>